<reference evidence="1" key="1">
    <citation type="journal article" date="2021" name="Nat. Commun.">
        <title>Genetic determinants of endophytism in the Arabidopsis root mycobiome.</title>
        <authorList>
            <person name="Mesny F."/>
            <person name="Miyauchi S."/>
            <person name="Thiergart T."/>
            <person name="Pickel B."/>
            <person name="Atanasova L."/>
            <person name="Karlsson M."/>
            <person name="Huettel B."/>
            <person name="Barry K.W."/>
            <person name="Haridas S."/>
            <person name="Chen C."/>
            <person name="Bauer D."/>
            <person name="Andreopoulos W."/>
            <person name="Pangilinan J."/>
            <person name="LaButti K."/>
            <person name="Riley R."/>
            <person name="Lipzen A."/>
            <person name="Clum A."/>
            <person name="Drula E."/>
            <person name="Henrissat B."/>
            <person name="Kohler A."/>
            <person name="Grigoriev I.V."/>
            <person name="Martin F.M."/>
            <person name="Hacquard S."/>
        </authorList>
    </citation>
    <scope>NUCLEOTIDE SEQUENCE</scope>
    <source>
        <strain evidence="1">MPI-CAGE-CH-0235</strain>
    </source>
</reference>
<sequence length="375" mass="39157">MKYTILALAPVVLAQDNLLGNVPNLADIDLPTGLPLPTGLDLPELPKGDIAELTRLTGLPNPTQITRLPTLPTLPSVSLPTISLPTIKIPSVSIPSITIPSISVPTISLPSVPTKSITFPEFPDFELPEGIELPKDIKPTEPICEGCTSVFHPAHPGIDIDGCDNDEAKGWHWVHSGTPIHTDQPPYGWITSTVTEVHTSTIIDCKPEVKDCPGDSTIYTTIHVPATVTICPVPKDTGVVPTKPAETLPIEGKPIYTVIPKPKATPAYTEGQIWTVIPKPSLAPGKDEVKIYLDEVKNSSAIPVPSVTGGYVAPPAASLPPYPACGHTLCPEVVPGTGVAAPAPAPTGAIVTAGASETVHRAGLAVLAGLLVAMI</sequence>
<comment type="caution">
    <text evidence="1">The sequence shown here is derived from an EMBL/GenBank/DDBJ whole genome shotgun (WGS) entry which is preliminary data.</text>
</comment>
<proteinExistence type="predicted"/>
<keyword evidence="2" id="KW-1185">Reference proteome</keyword>
<name>A0A8K0SG52_9HYPO</name>
<dbReference type="EMBL" id="JAGPNK010000020">
    <property type="protein sequence ID" value="KAH7304975.1"/>
    <property type="molecule type" value="Genomic_DNA"/>
</dbReference>
<evidence type="ECO:0000313" key="1">
    <source>
        <dbReference type="EMBL" id="KAH7304975.1"/>
    </source>
</evidence>
<gene>
    <name evidence="1" type="ORF">B0I35DRAFT_484166</name>
</gene>
<evidence type="ECO:0000313" key="2">
    <source>
        <dbReference type="Proteomes" id="UP000813444"/>
    </source>
</evidence>
<protein>
    <submittedName>
        <fullName evidence="1">Uncharacterized protein</fullName>
    </submittedName>
</protein>
<dbReference type="OrthoDB" id="5154031at2759"/>
<dbReference type="Proteomes" id="UP000813444">
    <property type="component" value="Unassembled WGS sequence"/>
</dbReference>
<dbReference type="AlphaFoldDB" id="A0A8K0SG52"/>
<accession>A0A8K0SG52</accession>
<organism evidence="1 2">
    <name type="scientific">Stachybotrys elegans</name>
    <dbReference type="NCBI Taxonomy" id="80388"/>
    <lineage>
        <taxon>Eukaryota</taxon>
        <taxon>Fungi</taxon>
        <taxon>Dikarya</taxon>
        <taxon>Ascomycota</taxon>
        <taxon>Pezizomycotina</taxon>
        <taxon>Sordariomycetes</taxon>
        <taxon>Hypocreomycetidae</taxon>
        <taxon>Hypocreales</taxon>
        <taxon>Stachybotryaceae</taxon>
        <taxon>Stachybotrys</taxon>
    </lineage>
</organism>